<gene>
    <name evidence="6" type="ORF">TeGR_g2448</name>
</gene>
<dbReference type="EMBL" id="BRYB01000132">
    <property type="protein sequence ID" value="GMI23640.1"/>
    <property type="molecule type" value="Genomic_DNA"/>
</dbReference>
<protein>
    <submittedName>
        <fullName evidence="6">Uncharacterized protein</fullName>
    </submittedName>
</protein>
<name>A0ABQ6MCN5_9STRA</name>
<feature type="compositionally biased region" description="Low complexity" evidence="5">
    <location>
        <begin position="38"/>
        <end position="49"/>
    </location>
</feature>
<dbReference type="Pfam" id="PF00400">
    <property type="entry name" value="WD40"/>
    <property type="match status" value="3"/>
</dbReference>
<sequence>MNLQLLDPFRRATPAHVEGTLFPHDLFLRPGSPPPSPDRASSHPSSPRSPAAPRPPPPGVVDCPAQSIPRVTSLRFNRRGFNLAAGYSDGSLVVWCYLSRRVLRSFLSVAPAGSPRHASWADPEFRRSRTRHDAQATAAGDARAVLAVSWAGDSRTLLACTQDALVVVDLTQDPPAAKVLDVVSLTPVDSRGKKLRAPDGQTFGVLKSVQLRPGRSSLSALLVTSSGFLLLASDLGKDNHTVALLSSPAPAGKKPAQRGKMDNFVVSASFDKRGSRIVAGTNAAVIRVFALPIDDEGGGAYALERDVKVAGSSAAITSVTFSNAGDLVLLNSADNTLRLFRQDLGEGKPMLMYKDQINRVKFTDCAFSHDGEHIIGASTGHNAMSIFIWTTDSTRLVDILKGPQVQIASLAHHPKRACVATGMKDGCIDIWGIPINWTALAPDFQALPRNVLYMEKEDEFDVVDEGEESDAEDEVVDVVGIEKVAVFESDSEDENEVFMLKLGSDAFKKDGKG</sequence>
<feature type="region of interest" description="Disordered" evidence="5">
    <location>
        <begin position="26"/>
        <end position="64"/>
    </location>
</feature>
<reference evidence="6 7" key="1">
    <citation type="journal article" date="2023" name="Commun. Biol.">
        <title>Genome analysis of Parmales, the sister group of diatoms, reveals the evolutionary specialization of diatoms from phago-mixotrophs to photoautotrophs.</title>
        <authorList>
            <person name="Ban H."/>
            <person name="Sato S."/>
            <person name="Yoshikawa S."/>
            <person name="Yamada K."/>
            <person name="Nakamura Y."/>
            <person name="Ichinomiya M."/>
            <person name="Sato N."/>
            <person name="Blanc-Mathieu R."/>
            <person name="Endo H."/>
            <person name="Kuwata A."/>
            <person name="Ogata H."/>
        </authorList>
    </citation>
    <scope>NUCLEOTIDE SEQUENCE [LARGE SCALE GENOMIC DNA]</scope>
</reference>
<keyword evidence="2" id="KW-0853">WD repeat</keyword>
<accession>A0ABQ6MCN5</accession>
<dbReference type="InterPro" id="IPR015943">
    <property type="entry name" value="WD40/YVTN_repeat-like_dom_sf"/>
</dbReference>
<dbReference type="PANTHER" id="PTHR44040:SF1">
    <property type="entry name" value="RETINOBLASTOMA-BINDING PROTEIN 5"/>
    <property type="match status" value="1"/>
</dbReference>
<dbReference type="InterPro" id="IPR036322">
    <property type="entry name" value="WD40_repeat_dom_sf"/>
</dbReference>
<evidence type="ECO:0000256" key="5">
    <source>
        <dbReference type="SAM" id="MobiDB-lite"/>
    </source>
</evidence>
<keyword evidence="7" id="KW-1185">Reference proteome</keyword>
<organism evidence="6 7">
    <name type="scientific">Tetraparma gracilis</name>
    <dbReference type="NCBI Taxonomy" id="2962635"/>
    <lineage>
        <taxon>Eukaryota</taxon>
        <taxon>Sar</taxon>
        <taxon>Stramenopiles</taxon>
        <taxon>Ochrophyta</taxon>
        <taxon>Bolidophyceae</taxon>
        <taxon>Parmales</taxon>
        <taxon>Triparmaceae</taxon>
        <taxon>Tetraparma</taxon>
    </lineage>
</organism>
<feature type="compositionally biased region" description="Pro residues" evidence="5">
    <location>
        <begin position="50"/>
        <end position="59"/>
    </location>
</feature>
<dbReference type="Gene3D" id="2.130.10.10">
    <property type="entry name" value="YVTN repeat-like/Quinoprotein amine dehydrogenase"/>
    <property type="match status" value="2"/>
</dbReference>
<evidence type="ECO:0000256" key="2">
    <source>
        <dbReference type="ARBA" id="ARBA00022574"/>
    </source>
</evidence>
<keyword evidence="4" id="KW-0539">Nucleus</keyword>
<dbReference type="SMART" id="SM00320">
    <property type="entry name" value="WD40"/>
    <property type="match status" value="6"/>
</dbReference>
<dbReference type="InterPro" id="IPR037850">
    <property type="entry name" value="RBBP5/Swd1"/>
</dbReference>
<evidence type="ECO:0000313" key="6">
    <source>
        <dbReference type="EMBL" id="GMI23640.1"/>
    </source>
</evidence>
<evidence type="ECO:0000256" key="1">
    <source>
        <dbReference type="ARBA" id="ARBA00004123"/>
    </source>
</evidence>
<keyword evidence="3" id="KW-0677">Repeat</keyword>
<proteinExistence type="predicted"/>
<comment type="subcellular location">
    <subcellularLocation>
        <location evidence="1">Nucleus</location>
    </subcellularLocation>
</comment>
<dbReference type="SUPFAM" id="SSF50978">
    <property type="entry name" value="WD40 repeat-like"/>
    <property type="match status" value="1"/>
</dbReference>
<dbReference type="PANTHER" id="PTHR44040">
    <property type="entry name" value="RETINOBLASTOMA-BINDING PROTEIN 5"/>
    <property type="match status" value="1"/>
</dbReference>
<evidence type="ECO:0000256" key="3">
    <source>
        <dbReference type="ARBA" id="ARBA00022737"/>
    </source>
</evidence>
<comment type="caution">
    <text evidence="6">The sequence shown here is derived from an EMBL/GenBank/DDBJ whole genome shotgun (WGS) entry which is preliminary data.</text>
</comment>
<dbReference type="InterPro" id="IPR001680">
    <property type="entry name" value="WD40_rpt"/>
</dbReference>
<dbReference type="Proteomes" id="UP001165060">
    <property type="component" value="Unassembled WGS sequence"/>
</dbReference>
<evidence type="ECO:0000313" key="7">
    <source>
        <dbReference type="Proteomes" id="UP001165060"/>
    </source>
</evidence>
<evidence type="ECO:0000256" key="4">
    <source>
        <dbReference type="ARBA" id="ARBA00023242"/>
    </source>
</evidence>